<proteinExistence type="predicted"/>
<feature type="transmembrane region" description="Helical" evidence="7">
    <location>
        <begin position="398"/>
        <end position="421"/>
    </location>
</feature>
<evidence type="ECO:0000256" key="7">
    <source>
        <dbReference type="SAM" id="Phobius"/>
    </source>
</evidence>
<feature type="transmembrane region" description="Helical" evidence="7">
    <location>
        <begin position="590"/>
        <end position="614"/>
    </location>
</feature>
<dbReference type="Gene3D" id="1.20.1740.10">
    <property type="entry name" value="Amino acid/polyamine transporter I"/>
    <property type="match status" value="1"/>
</dbReference>
<dbReference type="AlphaFoldDB" id="A0A8S2DDE4"/>
<evidence type="ECO:0000256" key="2">
    <source>
        <dbReference type="ARBA" id="ARBA00022448"/>
    </source>
</evidence>
<feature type="transmembrane region" description="Helical" evidence="7">
    <location>
        <begin position="441"/>
        <end position="462"/>
    </location>
</feature>
<evidence type="ECO:0008006" key="13">
    <source>
        <dbReference type="Google" id="ProtNLM"/>
    </source>
</evidence>
<dbReference type="InterPro" id="IPR011083">
    <property type="entry name" value="Phage_tail_collar_dom"/>
</dbReference>
<feature type="domain" description="Amino acid permease/ SLC12A" evidence="8">
    <location>
        <begin position="258"/>
        <end position="589"/>
    </location>
</feature>
<evidence type="ECO:0000256" key="5">
    <source>
        <dbReference type="ARBA" id="ARBA00022989"/>
    </source>
</evidence>
<accession>A0A8S2DDE4</accession>
<dbReference type="Proteomes" id="UP000677228">
    <property type="component" value="Unassembled WGS sequence"/>
</dbReference>
<dbReference type="PANTHER" id="PTHR43341:SF1">
    <property type="entry name" value="GENERAL AMINO-ACID PERMEASE GAP1"/>
    <property type="match status" value="1"/>
</dbReference>
<feature type="transmembrane region" description="Helical" evidence="7">
    <location>
        <begin position="367"/>
        <end position="386"/>
    </location>
</feature>
<organism evidence="10 12">
    <name type="scientific">Didymodactylos carnosus</name>
    <dbReference type="NCBI Taxonomy" id="1234261"/>
    <lineage>
        <taxon>Eukaryota</taxon>
        <taxon>Metazoa</taxon>
        <taxon>Spiralia</taxon>
        <taxon>Gnathifera</taxon>
        <taxon>Rotifera</taxon>
        <taxon>Eurotatoria</taxon>
        <taxon>Bdelloidea</taxon>
        <taxon>Philodinida</taxon>
        <taxon>Philodinidae</taxon>
        <taxon>Didymodactylos</taxon>
    </lineage>
</organism>
<feature type="transmembrane region" description="Helical" evidence="7">
    <location>
        <begin position="483"/>
        <end position="502"/>
    </location>
</feature>
<name>A0A8S2DDE4_9BILA</name>
<gene>
    <name evidence="10" type="ORF">OVA965_LOCUS11518</name>
    <name evidence="11" type="ORF">TMI583_LOCUS11519</name>
</gene>
<sequence>MITLFAGDVVPQGWLLCHGQVVSRMTYLRLFSVIGTLYGTSDHVQTFNLPDFRGRFPLGLDPQQGQRHTGGETHVMLTTAELPSHAHASGSLIARSVGDHMHLINDPGHNHGGQTGGGIFGSGGMGMRGDGGGNEYNTHSHQISRDVTQIDVRPAGAHDHPVDGQTDAQGLGQKISILNPYQTIDYIIYAGSALRIISSSSMSPTKENLFQRIISSFKPALIPEVAPPLLLPTVTSTTTTTAENEQPFGLKQMLKHRHLQMIGIGTTIGTGLFVGSGLSVAQGGPGSVLIAHLIIACLLYIVVHALTELTVMYPIQGSFNIHSTRFLDPAWGFTMSWLNVFRSLVLLPLQLSAAAITIQYWKHTASLHVGFWITIFFLFVILIHLFNVRGYGETQVIFATVKVLAVAGFIILAVVIDLGGSPSRKYFGVRTWTNPGAFNNGFPGLLSVFVNAALAFGGSELIGYAAAESENPHKTVPSASKQAFWYIAILYIVSLLLIGFIVPFNSEQLLKTGGGQKSTASTSPFVIVLDLGGFRVLPDIFNGIIVLSVLSAAISITYGSSRLLTALTSVQQAPKCFSYIDRNGRPLVSFWLLAITGLARFFIWGNICACHIRFRQAWKYQGHTLDELPFRSGVGVIGSYIGLILNVLCLMAQLYIALWPVGQRKSSPSVKAFFQAYLAVPVVILIFLVYKLLYWKSHSMLTLDKIDLVSGRRQVDLDDIRTEKAEEE</sequence>
<reference evidence="10" key="1">
    <citation type="submission" date="2021-02" db="EMBL/GenBank/DDBJ databases">
        <authorList>
            <person name="Nowell W R."/>
        </authorList>
    </citation>
    <scope>NUCLEOTIDE SEQUENCE</scope>
</reference>
<feature type="transmembrane region" description="Helical" evidence="7">
    <location>
        <begin position="673"/>
        <end position="693"/>
    </location>
</feature>
<dbReference type="SUPFAM" id="SSF88874">
    <property type="entry name" value="Receptor-binding domain of short tail fibre protein gp12"/>
    <property type="match status" value="1"/>
</dbReference>
<feature type="transmembrane region" description="Helical" evidence="7">
    <location>
        <begin position="261"/>
        <end position="281"/>
    </location>
</feature>
<dbReference type="InterPro" id="IPR050524">
    <property type="entry name" value="APC_YAT"/>
</dbReference>
<dbReference type="InterPro" id="IPR037053">
    <property type="entry name" value="Phage_tail_collar_dom_sf"/>
</dbReference>
<comment type="subcellular location">
    <subcellularLocation>
        <location evidence="1">Membrane</location>
        <topology evidence="1">Multi-pass membrane protein</topology>
    </subcellularLocation>
</comment>
<evidence type="ECO:0000256" key="3">
    <source>
        <dbReference type="ARBA" id="ARBA00022692"/>
    </source>
</evidence>
<evidence type="ECO:0000256" key="4">
    <source>
        <dbReference type="ARBA" id="ARBA00022970"/>
    </source>
</evidence>
<keyword evidence="6 7" id="KW-0472">Membrane</keyword>
<evidence type="ECO:0000313" key="10">
    <source>
        <dbReference type="EMBL" id="CAF0938604.1"/>
    </source>
</evidence>
<dbReference type="InterPro" id="IPR004841">
    <property type="entry name" value="AA-permease/SLC12A_dom"/>
</dbReference>
<evidence type="ECO:0000259" key="9">
    <source>
        <dbReference type="Pfam" id="PF07484"/>
    </source>
</evidence>
<evidence type="ECO:0000313" key="11">
    <source>
        <dbReference type="EMBL" id="CAF3714022.1"/>
    </source>
</evidence>
<feature type="transmembrane region" description="Helical" evidence="7">
    <location>
        <begin position="540"/>
        <end position="559"/>
    </location>
</feature>
<evidence type="ECO:0000256" key="1">
    <source>
        <dbReference type="ARBA" id="ARBA00004141"/>
    </source>
</evidence>
<keyword evidence="5 7" id="KW-1133">Transmembrane helix</keyword>
<comment type="caution">
    <text evidence="10">The sequence shown here is derived from an EMBL/GenBank/DDBJ whole genome shotgun (WGS) entry which is preliminary data.</text>
</comment>
<feature type="domain" description="Phage tail collar" evidence="9">
    <location>
        <begin position="1"/>
        <end position="57"/>
    </location>
</feature>
<protein>
    <recommendedName>
        <fullName evidence="13">Amino acid permease/ SLC12A domain-containing protein</fullName>
    </recommendedName>
</protein>
<dbReference type="Proteomes" id="UP000682733">
    <property type="component" value="Unassembled WGS sequence"/>
</dbReference>
<evidence type="ECO:0000259" key="8">
    <source>
        <dbReference type="Pfam" id="PF00324"/>
    </source>
</evidence>
<dbReference type="EMBL" id="CAJOBA010004472">
    <property type="protein sequence ID" value="CAF3714022.1"/>
    <property type="molecule type" value="Genomic_DNA"/>
</dbReference>
<keyword evidence="4" id="KW-0029">Amino-acid transport</keyword>
<dbReference type="GO" id="GO:0015171">
    <property type="term" value="F:amino acid transmembrane transporter activity"/>
    <property type="evidence" value="ECO:0007669"/>
    <property type="project" value="TreeGrafter"/>
</dbReference>
<dbReference type="Pfam" id="PF07484">
    <property type="entry name" value="Collar"/>
    <property type="match status" value="1"/>
</dbReference>
<dbReference type="GO" id="GO:0016020">
    <property type="term" value="C:membrane"/>
    <property type="evidence" value="ECO:0007669"/>
    <property type="project" value="UniProtKB-SubCell"/>
</dbReference>
<dbReference type="Gene3D" id="3.90.1340.10">
    <property type="entry name" value="Phage tail collar domain"/>
    <property type="match status" value="1"/>
</dbReference>
<dbReference type="EMBL" id="CAJNOK010004468">
    <property type="protein sequence ID" value="CAF0938604.1"/>
    <property type="molecule type" value="Genomic_DNA"/>
</dbReference>
<dbReference type="PANTHER" id="PTHR43341">
    <property type="entry name" value="AMINO ACID PERMEASE"/>
    <property type="match status" value="1"/>
</dbReference>
<evidence type="ECO:0000256" key="6">
    <source>
        <dbReference type="ARBA" id="ARBA00023136"/>
    </source>
</evidence>
<dbReference type="Pfam" id="PF00324">
    <property type="entry name" value="AA_permease"/>
    <property type="match status" value="1"/>
</dbReference>
<keyword evidence="3 7" id="KW-0812">Transmembrane</keyword>
<feature type="transmembrane region" description="Helical" evidence="7">
    <location>
        <begin position="287"/>
        <end position="306"/>
    </location>
</feature>
<evidence type="ECO:0000313" key="12">
    <source>
        <dbReference type="Proteomes" id="UP000677228"/>
    </source>
</evidence>
<keyword evidence="2" id="KW-0813">Transport</keyword>
<feature type="transmembrane region" description="Helical" evidence="7">
    <location>
        <begin position="634"/>
        <end position="661"/>
    </location>
</feature>